<evidence type="ECO:0000313" key="3">
    <source>
        <dbReference type="Proteomes" id="UP000291613"/>
    </source>
</evidence>
<feature type="signal peptide" evidence="1">
    <location>
        <begin position="1"/>
        <end position="27"/>
    </location>
</feature>
<keyword evidence="3" id="KW-1185">Reference proteome</keyword>
<evidence type="ECO:0000256" key="1">
    <source>
        <dbReference type="SAM" id="SignalP"/>
    </source>
</evidence>
<evidence type="ECO:0000313" key="2">
    <source>
        <dbReference type="EMBL" id="TBN53824.1"/>
    </source>
</evidence>
<feature type="chain" id="PRO_5020218857" evidence="1">
    <location>
        <begin position="28"/>
        <end position="96"/>
    </location>
</feature>
<dbReference type="EMBL" id="SIUB01000003">
    <property type="protein sequence ID" value="TBN53824.1"/>
    <property type="molecule type" value="Genomic_DNA"/>
</dbReference>
<dbReference type="RefSeq" id="WP_131002994.1">
    <property type="nucleotide sequence ID" value="NZ_JBHSZR010000003.1"/>
</dbReference>
<organism evidence="2 3">
    <name type="scientific">Hansschlegelia quercus</name>
    <dbReference type="NCBI Taxonomy" id="2528245"/>
    <lineage>
        <taxon>Bacteria</taxon>
        <taxon>Pseudomonadati</taxon>
        <taxon>Pseudomonadota</taxon>
        <taxon>Alphaproteobacteria</taxon>
        <taxon>Hyphomicrobiales</taxon>
        <taxon>Methylopilaceae</taxon>
        <taxon>Hansschlegelia</taxon>
    </lineage>
</organism>
<dbReference type="AlphaFoldDB" id="A0A4Q9GMA1"/>
<name>A0A4Q9GMA1_9HYPH</name>
<comment type="caution">
    <text evidence="2">The sequence shown here is derived from an EMBL/GenBank/DDBJ whole genome shotgun (WGS) entry which is preliminary data.</text>
</comment>
<accession>A0A4Q9GMA1</accession>
<sequence length="96" mass="10509">MTTSVPRSFVFAAAVAALPLLAVQASAEPYNVSGRNDGVTVTITKQSNYLNTRTTPRPLSQASYRTSAVYQPFYQQTNSISFYRGALPRPFDIPGF</sequence>
<reference evidence="2 3" key="1">
    <citation type="submission" date="2019-02" db="EMBL/GenBank/DDBJ databases">
        <title>Hansschlegelia quercus sp. nov., a novel methylotrophic bacterium from buds of oak (Quercus robur L.).</title>
        <authorList>
            <person name="Agafonova N.V."/>
            <person name="Kaparullina E.N."/>
            <person name="Grouzdev D.S."/>
            <person name="Doronina N.V."/>
        </authorList>
    </citation>
    <scope>NUCLEOTIDE SEQUENCE [LARGE SCALE GENOMIC DNA]</scope>
    <source>
        <strain evidence="2 3">Dub</strain>
    </source>
</reference>
<proteinExistence type="predicted"/>
<dbReference type="Proteomes" id="UP000291613">
    <property type="component" value="Unassembled WGS sequence"/>
</dbReference>
<keyword evidence="1" id="KW-0732">Signal</keyword>
<gene>
    <name evidence="2" type="ORF">EYR15_08495</name>
</gene>
<protein>
    <submittedName>
        <fullName evidence="2">Uncharacterized protein</fullName>
    </submittedName>
</protein>